<keyword evidence="3" id="KW-1185">Reference proteome</keyword>
<feature type="transmembrane region" description="Helical" evidence="1">
    <location>
        <begin position="102"/>
        <end position="126"/>
    </location>
</feature>
<dbReference type="Proteomes" id="UP001219934">
    <property type="component" value="Unassembled WGS sequence"/>
</dbReference>
<keyword evidence="1" id="KW-0812">Transmembrane</keyword>
<name>A0AAD6AC26_9TELE</name>
<organism evidence="2 3">
    <name type="scientific">Pogonophryne albipinna</name>
    <dbReference type="NCBI Taxonomy" id="1090488"/>
    <lineage>
        <taxon>Eukaryota</taxon>
        <taxon>Metazoa</taxon>
        <taxon>Chordata</taxon>
        <taxon>Craniata</taxon>
        <taxon>Vertebrata</taxon>
        <taxon>Euteleostomi</taxon>
        <taxon>Actinopterygii</taxon>
        <taxon>Neopterygii</taxon>
        <taxon>Teleostei</taxon>
        <taxon>Neoteleostei</taxon>
        <taxon>Acanthomorphata</taxon>
        <taxon>Eupercaria</taxon>
        <taxon>Perciformes</taxon>
        <taxon>Notothenioidei</taxon>
        <taxon>Pogonophryne</taxon>
    </lineage>
</organism>
<gene>
    <name evidence="2" type="ORF">JOQ06_021478</name>
</gene>
<keyword evidence="1" id="KW-0472">Membrane</keyword>
<proteinExistence type="predicted"/>
<evidence type="ECO:0000256" key="1">
    <source>
        <dbReference type="SAM" id="Phobius"/>
    </source>
</evidence>
<sequence length="179" mass="20030">MVKKNIPLTSLRTGTSTMLCQKGMQVCKDVIMVPQNTKWLFNLQNIGPEAMKMKYECGFTVEEGVLDKTKSGKVTILLSGQKEVTCAPQPTSSPPSSPPSDLLSWILIGLLALMFLYSCLITAFYIRLMCSDTDPENTTYVYEESSSAVFTCGHLLWVATVLHLRPHHVMREFFMPLLS</sequence>
<evidence type="ECO:0000313" key="3">
    <source>
        <dbReference type="Proteomes" id="UP001219934"/>
    </source>
</evidence>
<comment type="caution">
    <text evidence="2">The sequence shown here is derived from an EMBL/GenBank/DDBJ whole genome shotgun (WGS) entry which is preliminary data.</text>
</comment>
<evidence type="ECO:0000313" key="2">
    <source>
        <dbReference type="EMBL" id="KAJ4922036.1"/>
    </source>
</evidence>
<accession>A0AAD6AC26</accession>
<dbReference type="AlphaFoldDB" id="A0AAD6AC26"/>
<reference evidence="2" key="1">
    <citation type="submission" date="2022-11" db="EMBL/GenBank/DDBJ databases">
        <title>Chromosome-level genome of Pogonophryne albipinna.</title>
        <authorList>
            <person name="Jo E."/>
        </authorList>
    </citation>
    <scope>NUCLEOTIDE SEQUENCE</scope>
    <source>
        <strain evidence="2">SGF0006</strain>
        <tissue evidence="2">Muscle</tissue>
    </source>
</reference>
<keyword evidence="1" id="KW-1133">Transmembrane helix</keyword>
<dbReference type="EMBL" id="JAPTMU010000090">
    <property type="protein sequence ID" value="KAJ4922036.1"/>
    <property type="molecule type" value="Genomic_DNA"/>
</dbReference>
<protein>
    <submittedName>
        <fullName evidence="2">Uncharacterized protein</fullName>
    </submittedName>
</protein>